<dbReference type="InterPro" id="IPR057699">
    <property type="entry name" value="DUF7939"/>
</dbReference>
<keyword evidence="4" id="KW-1185">Reference proteome</keyword>
<dbReference type="Proteomes" id="UP000192342">
    <property type="component" value="Unassembled WGS sequence"/>
</dbReference>
<evidence type="ECO:0000259" key="2">
    <source>
        <dbReference type="Pfam" id="PF25607"/>
    </source>
</evidence>
<dbReference type="EMBL" id="AQQV01000002">
    <property type="protein sequence ID" value="ORE87375.1"/>
    <property type="molecule type" value="Genomic_DNA"/>
</dbReference>
<gene>
    <name evidence="3" type="ORF">ATO7_10047</name>
</gene>
<dbReference type="Pfam" id="PF13584">
    <property type="entry name" value="BatD"/>
    <property type="match status" value="1"/>
</dbReference>
<evidence type="ECO:0000256" key="1">
    <source>
        <dbReference type="SAM" id="MobiDB-lite"/>
    </source>
</evidence>
<sequence>MIIMRTLILLFIGLISTPLHATLSAYLDKNPLLAGETVTLTIRSESGKDDPDLSALEQDFQILGRSSSSQIRMVNGTTTRTHDWLIQLRPKRLGTLQIPAIRVGQAQTDPITLEVRKPELAQGQLPEAFIEFEADKRSAWLREQITVTARLYVRGDLLSGSFSEPASSHAVIEQLGDQSESQSLRGTHRYRVIERRYAIFAEQSGTLTLDGPVFSGEVADSNRRSQGLFGFGTPSRSLYAAADPLQIEIKPPPSDAATWLPAQDVQLSQSISPADGPWQVGQPLTRTVTLTVFGQLHTQLPDFTPALPANTQSFTEPAQEQTRSDGEQLIATRSYSTAIIPGAGNALTLPAVTLEWWDTASNTLRQATLPERVLKLTGAAPPAPTPQPQPQPLSAADNSAAPTPASIDTGVDWRWQVAALTCAAGWLGTLLAWLWQTRRRERSPATAPSVPDRREVLRALEHDDARRCRQALLDWARQASGQALRLDQLSQLSDDPALPAALAALDQAAYGGGDNVPREPLMQLVCHFRPTTQQADGRAALAPLYPE</sequence>
<comment type="caution">
    <text evidence="3">The sequence shown here is derived from an EMBL/GenBank/DDBJ whole genome shotgun (WGS) entry which is preliminary data.</text>
</comment>
<accession>A0A1Y1SEE4</accession>
<dbReference type="STRING" id="1317117.ATO7_10047"/>
<proteinExistence type="predicted"/>
<dbReference type="PANTHER" id="PTHR40940">
    <property type="entry name" value="PROTEIN BATD-RELATED"/>
    <property type="match status" value="1"/>
</dbReference>
<feature type="compositionally biased region" description="Pro residues" evidence="1">
    <location>
        <begin position="381"/>
        <end position="391"/>
    </location>
</feature>
<dbReference type="PANTHER" id="PTHR40940:SF1">
    <property type="entry name" value="PROTEIN BATD"/>
    <property type="match status" value="1"/>
</dbReference>
<dbReference type="Pfam" id="PF25607">
    <property type="entry name" value="DUF7939"/>
    <property type="match status" value="1"/>
</dbReference>
<feature type="region of interest" description="Disordered" evidence="1">
    <location>
        <begin position="377"/>
        <end position="404"/>
    </location>
</feature>
<evidence type="ECO:0000313" key="3">
    <source>
        <dbReference type="EMBL" id="ORE87375.1"/>
    </source>
</evidence>
<evidence type="ECO:0000313" key="4">
    <source>
        <dbReference type="Proteomes" id="UP000192342"/>
    </source>
</evidence>
<organism evidence="3 4">
    <name type="scientific">Oceanococcus atlanticus</name>
    <dbReference type="NCBI Taxonomy" id="1317117"/>
    <lineage>
        <taxon>Bacteria</taxon>
        <taxon>Pseudomonadati</taxon>
        <taxon>Pseudomonadota</taxon>
        <taxon>Gammaproteobacteria</taxon>
        <taxon>Chromatiales</taxon>
        <taxon>Oceanococcaceae</taxon>
        <taxon>Oceanococcus</taxon>
    </lineage>
</organism>
<protein>
    <recommendedName>
        <fullName evidence="2">DUF7939 domain-containing protein</fullName>
    </recommendedName>
</protein>
<feature type="domain" description="DUF7939" evidence="2">
    <location>
        <begin position="453"/>
        <end position="515"/>
    </location>
</feature>
<dbReference type="InterPro" id="IPR025738">
    <property type="entry name" value="BatD"/>
</dbReference>
<reference evidence="3 4" key="1">
    <citation type="submission" date="2013-04" db="EMBL/GenBank/DDBJ databases">
        <title>Oceanococcus atlanticus 22II-S10r2 Genome Sequencing.</title>
        <authorList>
            <person name="Lai Q."/>
            <person name="Li G."/>
            <person name="Shao Z."/>
        </authorList>
    </citation>
    <scope>NUCLEOTIDE SEQUENCE [LARGE SCALE GENOMIC DNA]</scope>
    <source>
        <strain evidence="3 4">22II-S10r2</strain>
    </source>
</reference>
<name>A0A1Y1SEE4_9GAMM</name>
<dbReference type="AlphaFoldDB" id="A0A1Y1SEE4"/>